<dbReference type="InterPro" id="IPR052051">
    <property type="entry name" value="TCR_complex_component"/>
</dbReference>
<evidence type="ECO:0000256" key="9">
    <source>
        <dbReference type="SAM" id="Phobius"/>
    </source>
</evidence>
<dbReference type="Gene3D" id="2.60.40.10">
    <property type="entry name" value="Immunoglobulins"/>
    <property type="match status" value="6"/>
</dbReference>
<feature type="domain" description="Ig-like" evidence="10">
    <location>
        <begin position="1"/>
        <end position="92"/>
    </location>
</feature>
<dbReference type="CDD" id="cd00099">
    <property type="entry name" value="IgV"/>
    <property type="match status" value="2"/>
</dbReference>
<comment type="caution">
    <text evidence="11">The sequence shown here is derived from an EMBL/GenBank/DDBJ whole genome shotgun (WGS) entry which is preliminary data.</text>
</comment>
<evidence type="ECO:0000259" key="10">
    <source>
        <dbReference type="PROSITE" id="PS50835"/>
    </source>
</evidence>
<dbReference type="EMBL" id="CAJRST010036666">
    <property type="protein sequence ID" value="CAG5989185.1"/>
    <property type="molecule type" value="Genomic_DNA"/>
</dbReference>
<dbReference type="SMART" id="SM00408">
    <property type="entry name" value="IGc2"/>
    <property type="match status" value="3"/>
</dbReference>
<dbReference type="OrthoDB" id="6370831at2759"/>
<name>A0A8S4BHX1_9TELE</name>
<dbReference type="PROSITE" id="PS50835">
    <property type="entry name" value="IG_LIKE"/>
    <property type="match status" value="6"/>
</dbReference>
<dbReference type="AlphaFoldDB" id="A0A8S4BHX1"/>
<evidence type="ECO:0000256" key="6">
    <source>
        <dbReference type="ARBA" id="ARBA00023157"/>
    </source>
</evidence>
<feature type="region of interest" description="Disordered" evidence="8">
    <location>
        <begin position="529"/>
        <end position="554"/>
    </location>
</feature>
<dbReference type="Pfam" id="PF07686">
    <property type="entry name" value="V-set"/>
    <property type="match status" value="3"/>
</dbReference>
<accession>A0A8S4BHX1</accession>
<feature type="non-terminal residue" evidence="11">
    <location>
        <position position="1"/>
    </location>
</feature>
<dbReference type="GO" id="GO:0005886">
    <property type="term" value="C:plasma membrane"/>
    <property type="evidence" value="ECO:0007669"/>
    <property type="project" value="UniProtKB-SubCell"/>
</dbReference>
<evidence type="ECO:0000256" key="5">
    <source>
        <dbReference type="ARBA" id="ARBA00023136"/>
    </source>
</evidence>
<evidence type="ECO:0000256" key="2">
    <source>
        <dbReference type="ARBA" id="ARBA00022475"/>
    </source>
</evidence>
<comment type="subcellular location">
    <subcellularLocation>
        <location evidence="1">Cell membrane</location>
    </subcellularLocation>
</comment>
<protein>
    <submittedName>
        <fullName evidence="11">(Atlantic silverside) hypothetical protein</fullName>
    </submittedName>
</protein>
<evidence type="ECO:0000256" key="1">
    <source>
        <dbReference type="ARBA" id="ARBA00004236"/>
    </source>
</evidence>
<dbReference type="SMART" id="SM00409">
    <property type="entry name" value="IG"/>
    <property type="match status" value="5"/>
</dbReference>
<keyword evidence="9" id="KW-0812">Transmembrane</keyword>
<dbReference type="InterPro" id="IPR007110">
    <property type="entry name" value="Ig-like_dom"/>
</dbReference>
<dbReference type="InterPro" id="IPR013106">
    <property type="entry name" value="Ig_V-set"/>
</dbReference>
<keyword evidence="4" id="KW-0391">Immunity</keyword>
<keyword evidence="2" id="KW-1003">Cell membrane</keyword>
<keyword evidence="12" id="KW-1185">Reference proteome</keyword>
<evidence type="ECO:0000256" key="3">
    <source>
        <dbReference type="ARBA" id="ARBA00022729"/>
    </source>
</evidence>
<dbReference type="PANTHER" id="PTHR19433:SF111">
    <property type="entry name" value="T CELL RECEPTOR ALPHA VARIABLE 4"/>
    <property type="match status" value="1"/>
</dbReference>
<feature type="domain" description="Ig-like" evidence="10">
    <location>
        <begin position="258"/>
        <end position="360"/>
    </location>
</feature>
<dbReference type="InterPro" id="IPR013783">
    <property type="entry name" value="Ig-like_fold"/>
</dbReference>
<feature type="domain" description="Ig-like" evidence="10">
    <location>
        <begin position="400"/>
        <end position="500"/>
    </location>
</feature>
<evidence type="ECO:0000313" key="12">
    <source>
        <dbReference type="Proteomes" id="UP000677803"/>
    </source>
</evidence>
<gene>
    <name evidence="11" type="ORF">MMEN_LOCUS17177</name>
</gene>
<keyword evidence="9" id="KW-1133">Transmembrane helix</keyword>
<evidence type="ECO:0000256" key="4">
    <source>
        <dbReference type="ARBA" id="ARBA00022859"/>
    </source>
</evidence>
<dbReference type="InterPro" id="IPR003598">
    <property type="entry name" value="Ig_sub2"/>
</dbReference>
<keyword evidence="3" id="KW-0732">Signal</keyword>
<feature type="non-terminal residue" evidence="11">
    <location>
        <position position="852"/>
    </location>
</feature>
<feature type="compositionally biased region" description="Basic and acidic residues" evidence="8">
    <location>
        <begin position="538"/>
        <end position="551"/>
    </location>
</feature>
<dbReference type="SUPFAM" id="SSF48726">
    <property type="entry name" value="Immunoglobulin"/>
    <property type="match status" value="6"/>
</dbReference>
<sequence length="852" mass="94084">SLVPVISVQAGANVTVACTLPDDTFSIQKVHWSKQSAGATLKSIVTLWKNVNPVYGAGFSASKVKAAFNERNSTLTILRTSTEDEGMYHCAVIEYTAVTWSGTYLSLKGNTQRTTNYTVVQHSEEMDPIGSGNSKTLQCSVVSDSQNQTCSEDLSVFWFRAASDESHPHIIYSDGNRANKCNQKADAQRRCVHHFSKNISSSEVGTYYCAVAKCGEILFGDGTKADPEKIHFKWLATISVCFCISVMTNIFFICYKTPKAACVKSEDTLAPVTTVHLGLPVTLTCPVDEEIKTSTEMYWYKQSIGESLKLIAKLYKKGKPTYSSGEASASRLNMVFNGKSISLTIYRTVPEDEGMYHCAIIDWLKNTWSGTYLFLKGNHLRMSNYTVVQSPAVFDSDHPGDSKTLQCSVLSGSENQTCSDFSVFWVRAASNKLDPHIIYSNGNRADKCNQKADTQRRCVHHFSKSISSSEVGTYYCAVATCGEILFGNGTKVETVESEFTALMVALICLGFSVTVNIALISCCTKAACGKGPKNNSSQKRDDNRSKPRDETTEGEQDLNYAALPFSEGKARKTKRNKIVNSEENSLVSEITVPLGEPATLTCALPKRWLDVKSIYWYKQSSGDNLRLISVIWKNTNSTYGPGFSAKKLKTRCREKFCNLTIFKTVHDDEGMYHCAVIDWIENIWSGIYLSLKGNNQRTKNYTVVRQSAVSDPAGSGDSHNLQCSAVSHSENQTCSDLSVFWFKDVSQNSQPDIIYSDGNRRNGCQKRSGTQKRCVHHFSKSISSSEVGTYNCAVATCGEILFGDGPKLEPDQQPSSKFTLLMVVITCLTISVIVNVVFVFYGLLRAACDQTK</sequence>
<organism evidence="11 12">
    <name type="scientific">Menidia menidia</name>
    <name type="common">Atlantic silverside</name>
    <dbReference type="NCBI Taxonomy" id="238744"/>
    <lineage>
        <taxon>Eukaryota</taxon>
        <taxon>Metazoa</taxon>
        <taxon>Chordata</taxon>
        <taxon>Craniata</taxon>
        <taxon>Vertebrata</taxon>
        <taxon>Euteleostomi</taxon>
        <taxon>Actinopterygii</taxon>
        <taxon>Neopterygii</taxon>
        <taxon>Teleostei</taxon>
        <taxon>Neoteleostei</taxon>
        <taxon>Acanthomorphata</taxon>
        <taxon>Ovalentaria</taxon>
        <taxon>Atherinomorphae</taxon>
        <taxon>Atheriniformes</taxon>
        <taxon>Atherinopsidae</taxon>
        <taxon>Menidiinae</taxon>
        <taxon>Menidia</taxon>
    </lineage>
</organism>
<feature type="domain" description="Ig-like" evidence="10">
    <location>
        <begin position="716"/>
        <end position="794"/>
    </location>
</feature>
<keyword evidence="6" id="KW-1015">Disulfide bond</keyword>
<evidence type="ECO:0000256" key="7">
    <source>
        <dbReference type="ARBA" id="ARBA00023180"/>
    </source>
</evidence>
<feature type="transmembrane region" description="Helical" evidence="9">
    <location>
        <begin position="818"/>
        <end position="844"/>
    </location>
</feature>
<dbReference type="InterPro" id="IPR003599">
    <property type="entry name" value="Ig_sub"/>
</dbReference>
<dbReference type="GO" id="GO:0002376">
    <property type="term" value="P:immune system process"/>
    <property type="evidence" value="ECO:0007669"/>
    <property type="project" value="UniProtKB-KW"/>
</dbReference>
<keyword evidence="5 9" id="KW-0472">Membrane</keyword>
<dbReference type="GO" id="GO:0009617">
    <property type="term" value="P:response to bacterium"/>
    <property type="evidence" value="ECO:0007669"/>
    <property type="project" value="TreeGrafter"/>
</dbReference>
<dbReference type="InterPro" id="IPR036179">
    <property type="entry name" value="Ig-like_dom_sf"/>
</dbReference>
<dbReference type="PANTHER" id="PTHR19433">
    <property type="entry name" value="T-CELL RECEPTOR ALPHA CHAIN V REGION-RELATED"/>
    <property type="match status" value="1"/>
</dbReference>
<evidence type="ECO:0000313" key="11">
    <source>
        <dbReference type="EMBL" id="CAG5989185.1"/>
    </source>
</evidence>
<reference evidence="11" key="1">
    <citation type="submission" date="2021-05" db="EMBL/GenBank/DDBJ databases">
        <authorList>
            <person name="Tigano A."/>
        </authorList>
    </citation>
    <scope>NUCLEOTIDE SEQUENCE</scope>
</reference>
<proteinExistence type="predicted"/>
<dbReference type="Proteomes" id="UP000677803">
    <property type="component" value="Unassembled WGS sequence"/>
</dbReference>
<evidence type="ECO:0000256" key="8">
    <source>
        <dbReference type="SAM" id="MobiDB-lite"/>
    </source>
</evidence>
<dbReference type="SMART" id="SM00406">
    <property type="entry name" value="IGv"/>
    <property type="match status" value="3"/>
</dbReference>
<keyword evidence="7" id="KW-0325">Glycoprotein</keyword>
<feature type="domain" description="Ig-like" evidence="10">
    <location>
        <begin position="132"/>
        <end position="231"/>
    </location>
</feature>
<feature type="domain" description="Ig-like" evidence="10">
    <location>
        <begin position="576"/>
        <end position="676"/>
    </location>
</feature>